<keyword evidence="2" id="KW-1185">Reference proteome</keyword>
<evidence type="ECO:0000313" key="2">
    <source>
        <dbReference type="Proteomes" id="UP000038045"/>
    </source>
</evidence>
<dbReference type="InterPro" id="IPR045860">
    <property type="entry name" value="Snake_toxin-like_sf"/>
</dbReference>
<protein>
    <submittedName>
        <fullName evidence="3">Activin_recp domain-containing protein</fullName>
    </submittedName>
</protein>
<evidence type="ECO:0000313" key="3">
    <source>
        <dbReference type="WBParaSite" id="PTRK_0001013900.1"/>
    </source>
</evidence>
<feature type="transmembrane region" description="Helical" evidence="1">
    <location>
        <begin position="7"/>
        <end position="26"/>
    </location>
</feature>
<sequence length="110" mass="12441">MKNNNKTVYYIIFFLIGLVIISIDSLTCYNGYRLLSGRSIGEETEDCEGSMAYCYNFTAETGAMLNVMKAGCSTYRCLLSRNKCISTEFQNVPVKFCCCNEDRCNGDDNR</sequence>
<keyword evidence="1" id="KW-0472">Membrane</keyword>
<organism evidence="2 3">
    <name type="scientific">Parastrongyloides trichosuri</name>
    <name type="common">Possum-specific nematode worm</name>
    <dbReference type="NCBI Taxonomy" id="131310"/>
    <lineage>
        <taxon>Eukaryota</taxon>
        <taxon>Metazoa</taxon>
        <taxon>Ecdysozoa</taxon>
        <taxon>Nematoda</taxon>
        <taxon>Chromadorea</taxon>
        <taxon>Rhabditida</taxon>
        <taxon>Tylenchina</taxon>
        <taxon>Panagrolaimomorpha</taxon>
        <taxon>Strongyloidoidea</taxon>
        <taxon>Strongyloididae</taxon>
        <taxon>Parastrongyloides</taxon>
    </lineage>
</organism>
<name>A0A0N4ZNM6_PARTI</name>
<dbReference type="SUPFAM" id="SSF57302">
    <property type="entry name" value="Snake toxin-like"/>
    <property type="match status" value="1"/>
</dbReference>
<accession>A0A0N4ZNM6</accession>
<dbReference type="PANTHER" id="PTHR21749">
    <property type="entry name" value="PRION-LIKE- Q/N-RICH -DOMAIN-BEARING PROTEIN PROTEIN 24"/>
    <property type="match status" value="1"/>
</dbReference>
<dbReference type="Proteomes" id="UP000038045">
    <property type="component" value="Unplaced"/>
</dbReference>
<reference evidence="3" key="1">
    <citation type="submission" date="2017-02" db="UniProtKB">
        <authorList>
            <consortium name="WormBaseParasite"/>
        </authorList>
    </citation>
    <scope>IDENTIFICATION</scope>
</reference>
<proteinExistence type="predicted"/>
<keyword evidence="1" id="KW-0812">Transmembrane</keyword>
<dbReference type="Gene3D" id="2.10.60.10">
    <property type="entry name" value="CD59"/>
    <property type="match status" value="1"/>
</dbReference>
<evidence type="ECO:0000256" key="1">
    <source>
        <dbReference type="SAM" id="Phobius"/>
    </source>
</evidence>
<keyword evidence="1" id="KW-1133">Transmembrane helix</keyword>
<dbReference type="STRING" id="131310.A0A0N4ZNM6"/>
<dbReference type="WBParaSite" id="PTRK_0001013900.1">
    <property type="protein sequence ID" value="PTRK_0001013900.1"/>
    <property type="gene ID" value="PTRK_0001013900"/>
</dbReference>
<dbReference type="AlphaFoldDB" id="A0A0N4ZNM6"/>